<comment type="caution">
    <text evidence="7">Lacks conserved residue(s) required for the propagation of feature annotation.</text>
</comment>
<keyword evidence="7" id="KW-1006">Bacterial flagellum protein export</keyword>
<keyword evidence="3 7" id="KW-1003">Cell membrane</keyword>
<dbReference type="InParanoid" id="C2KYZ6"/>
<dbReference type="InterPro" id="IPR042196">
    <property type="entry name" value="FHIPEP_4"/>
</dbReference>
<dbReference type="PANTHER" id="PTHR30161:SF1">
    <property type="entry name" value="FLAGELLAR BIOSYNTHESIS PROTEIN FLHA-RELATED"/>
    <property type="match status" value="1"/>
</dbReference>
<dbReference type="FunCoup" id="C2KYZ6">
    <property type="interactions" value="96"/>
</dbReference>
<sequence length="718" mass="78991">MVKNILQNGVVLFVLVLILLLIIPLPAIMVDVAIVVNMAISMMILVITMTIREPLELSIFPSLLLITTLFRLGINVSTTRNILTNGGSSGAIIKAFGDFVVRGNVVVGLIIYLIIVLMQFIVITKGAERVSEVAARFKLDAMPGKQMAIDADLSSGMITEQQARERREKIQRESDFYGSMDGATKIVKGDGVMSLITTAINLVGGSIIGIVQSGQPVATVLSTYSIATVGDGLVGQIPSLLISVSTGMIVTRAVSEGSLNEDVSKQFTQQPRSMMITGIAMGVLMLIPGMPILQILPVAGGFIAAGYFLEKRIKEEPERARTEGEGLLPSMEAPPQPQEAQGEAASAPAESEEDYFKDVNNVYNLLQVEPIEMDFGYSLIPLADESVGGRLIQRIVIFRRQYAQDIGFVVPSSIRLRDSSSLGTNEYSIKIKGEEIAKGEILTDYVLALEPDDVEDAIDGIETIEPAYGIPSKWIRPENRERAELYGYTVIDPLSVMLSHLSETIKRHAYELMTRQEVVRLVENLKKTAPELCEEAFPGVISYNLLQKVLTTLLREGVSIKDLETIVETMFECISETGLPVKDTDQIVEKVRASLKRTITRMYCEDGNMKVITLDAGLERTMVNSLARGENGLYLALSPELLQSLIRQVAEESRKFNNLSSPPLILTSQVMRIHFYHLIEQFYPNVRVLSFNEVASNVQIQAIGSLRLEDDLEEKGTA</sequence>
<keyword evidence="9" id="KW-0969">Cilium</keyword>
<evidence type="ECO:0000256" key="4">
    <source>
        <dbReference type="ARBA" id="ARBA00022692"/>
    </source>
</evidence>
<dbReference type="Pfam" id="PF00771">
    <property type="entry name" value="FHIPEP"/>
    <property type="match status" value="1"/>
</dbReference>
<evidence type="ECO:0000256" key="5">
    <source>
        <dbReference type="ARBA" id="ARBA00022989"/>
    </source>
</evidence>
<dbReference type="HOGENOM" id="CLU_015346_3_0_9"/>
<evidence type="ECO:0000256" key="1">
    <source>
        <dbReference type="ARBA" id="ARBA00004651"/>
    </source>
</evidence>
<dbReference type="GO" id="GO:0009306">
    <property type="term" value="P:protein secretion"/>
    <property type="evidence" value="ECO:0007669"/>
    <property type="project" value="InterPro"/>
</dbReference>
<dbReference type="Gene3D" id="1.10.8.540">
    <property type="entry name" value="FHIPEP family, domain 3"/>
    <property type="match status" value="1"/>
</dbReference>
<keyword evidence="9" id="KW-0966">Cell projection</keyword>
<keyword evidence="7" id="KW-0813">Transport</keyword>
<dbReference type="InterPro" id="IPR042193">
    <property type="entry name" value="FHIPEP_3"/>
</dbReference>
<dbReference type="RefSeq" id="WP_007156861.1">
    <property type="nucleotide sequence ID" value="NZ_GG668534.1"/>
</dbReference>
<dbReference type="AlphaFoldDB" id="C2KYZ6"/>
<keyword evidence="9" id="KW-0282">Flagellum</keyword>
<comment type="similarity">
    <text evidence="2 7">Belongs to the FHIPEP (flagella/HR/invasion proteins export pore) family.</text>
</comment>
<feature type="region of interest" description="Disordered" evidence="8">
    <location>
        <begin position="318"/>
        <end position="349"/>
    </location>
</feature>
<evidence type="ECO:0000256" key="3">
    <source>
        <dbReference type="ARBA" id="ARBA00022475"/>
    </source>
</evidence>
<dbReference type="PANTHER" id="PTHR30161">
    <property type="entry name" value="FLAGELLAR EXPORT PROTEIN, MEMBRANE FLHA SUBUNIT-RELATED"/>
    <property type="match status" value="1"/>
</dbReference>
<keyword evidence="6 7" id="KW-0472">Membrane</keyword>
<proteinExistence type="inferred from homology"/>
<dbReference type="eggNOG" id="COG1298">
    <property type="taxonomic scope" value="Bacteria"/>
</dbReference>
<comment type="caution">
    <text evidence="9">The sequence shown here is derived from an EMBL/GenBank/DDBJ whole genome shotgun (WGS) entry which is preliminary data.</text>
</comment>
<name>C2KYZ6_9FIRM</name>
<dbReference type="OrthoDB" id="9759185at2"/>
<evidence type="ECO:0000256" key="6">
    <source>
        <dbReference type="ARBA" id="ARBA00023136"/>
    </source>
</evidence>
<dbReference type="PIRSF" id="PIRSF005419">
    <property type="entry name" value="FlhA"/>
    <property type="match status" value="1"/>
</dbReference>
<evidence type="ECO:0000256" key="2">
    <source>
        <dbReference type="ARBA" id="ARBA00008835"/>
    </source>
</evidence>
<dbReference type="Gene3D" id="3.40.30.60">
    <property type="entry name" value="FHIPEP family, domain 1"/>
    <property type="match status" value="1"/>
</dbReference>
<dbReference type="InterPro" id="IPR042194">
    <property type="entry name" value="FHIPEP_1"/>
</dbReference>
<evidence type="ECO:0000256" key="7">
    <source>
        <dbReference type="RuleBase" id="RU364093"/>
    </source>
</evidence>
<dbReference type="InterPro" id="IPR001712">
    <property type="entry name" value="T3SS_FHIPEP"/>
</dbReference>
<keyword evidence="7" id="KW-0653">Protein transport</keyword>
<feature type="transmembrane region" description="Helical" evidence="7">
    <location>
        <begin position="6"/>
        <end position="25"/>
    </location>
</feature>
<reference evidence="9 10" key="1">
    <citation type="submission" date="2009-04" db="EMBL/GenBank/DDBJ databases">
        <authorList>
            <person name="Qin X."/>
            <person name="Bachman B."/>
            <person name="Battles P."/>
            <person name="Bell A."/>
            <person name="Bess C."/>
            <person name="Bickham C."/>
            <person name="Chaboub L."/>
            <person name="Chen D."/>
            <person name="Coyle M."/>
            <person name="Deiros D.R."/>
            <person name="Dinh H."/>
            <person name="Forbes L."/>
            <person name="Fowler G."/>
            <person name="Francisco L."/>
            <person name="Fu Q."/>
            <person name="Gubbala S."/>
            <person name="Hale W."/>
            <person name="Han Y."/>
            <person name="Hemphill L."/>
            <person name="Highlander S.K."/>
            <person name="Hirani K."/>
            <person name="Hogues M."/>
            <person name="Jackson L."/>
            <person name="Jakkamsetti A."/>
            <person name="Javaid M."/>
            <person name="Jiang H."/>
            <person name="Korchina V."/>
            <person name="Kovar C."/>
            <person name="Lara F."/>
            <person name="Lee S."/>
            <person name="Mata R."/>
            <person name="Mathew T."/>
            <person name="Moen C."/>
            <person name="Morales K."/>
            <person name="Munidasa M."/>
            <person name="Nazareth L."/>
            <person name="Ngo R."/>
            <person name="Nguyen L."/>
            <person name="Okwuonu G."/>
            <person name="Ongeri F."/>
            <person name="Patil S."/>
            <person name="Petrosino J."/>
            <person name="Pham C."/>
            <person name="Pham P."/>
            <person name="Pu L.-L."/>
            <person name="Puazo M."/>
            <person name="Raj R."/>
            <person name="Reid J."/>
            <person name="Rouhana J."/>
            <person name="Saada N."/>
            <person name="Shang Y."/>
            <person name="Simmons D."/>
            <person name="Thornton R."/>
            <person name="Warren J."/>
            <person name="Weissenberger G."/>
            <person name="Zhang J."/>
            <person name="Zhang L."/>
            <person name="Zhou C."/>
            <person name="Zhu D."/>
            <person name="Muzny D."/>
            <person name="Worley K."/>
            <person name="Gibbs R."/>
        </authorList>
    </citation>
    <scope>NUCLEOTIDE SEQUENCE [LARGE SCALE GENOMIC DNA]</scope>
    <source>
        <strain evidence="9 10">F0268</strain>
    </source>
</reference>
<organism evidence="9 10">
    <name type="scientific">Oribacterium sinus F0268</name>
    <dbReference type="NCBI Taxonomy" id="585501"/>
    <lineage>
        <taxon>Bacteria</taxon>
        <taxon>Bacillati</taxon>
        <taxon>Bacillota</taxon>
        <taxon>Clostridia</taxon>
        <taxon>Lachnospirales</taxon>
        <taxon>Lachnospiraceae</taxon>
        <taxon>Oribacterium</taxon>
    </lineage>
</organism>
<evidence type="ECO:0000313" key="10">
    <source>
        <dbReference type="Proteomes" id="UP000004121"/>
    </source>
</evidence>
<evidence type="ECO:0000256" key="8">
    <source>
        <dbReference type="SAM" id="MobiDB-lite"/>
    </source>
</evidence>
<gene>
    <name evidence="7 9" type="primary">flhA</name>
    <name evidence="9" type="ORF">HMPREF6123_1715</name>
</gene>
<dbReference type="NCBIfam" id="TIGR01398">
    <property type="entry name" value="FlhA"/>
    <property type="match status" value="1"/>
</dbReference>
<dbReference type="GO" id="GO:0044780">
    <property type="term" value="P:bacterial-type flagellum assembly"/>
    <property type="evidence" value="ECO:0007669"/>
    <property type="project" value="InterPro"/>
</dbReference>
<dbReference type="Gene3D" id="3.40.50.12790">
    <property type="entry name" value="FHIPEP family, domain 4"/>
    <property type="match status" value="1"/>
</dbReference>
<feature type="transmembrane region" description="Helical" evidence="7">
    <location>
        <begin position="32"/>
        <end position="51"/>
    </location>
</feature>
<dbReference type="STRING" id="585501.HMPREF6123_1715"/>
<evidence type="ECO:0000313" key="9">
    <source>
        <dbReference type="EMBL" id="EEJ51006.1"/>
    </source>
</evidence>
<feature type="transmembrane region" description="Helical" evidence="7">
    <location>
        <begin position="279"/>
        <end position="309"/>
    </location>
</feature>
<keyword evidence="10" id="KW-1185">Reference proteome</keyword>
<accession>C2KYZ6</accession>
<dbReference type="GO" id="GO:0005886">
    <property type="term" value="C:plasma membrane"/>
    <property type="evidence" value="ECO:0007669"/>
    <property type="project" value="UniProtKB-SubCell"/>
</dbReference>
<feature type="compositionally biased region" description="Low complexity" evidence="8">
    <location>
        <begin position="338"/>
        <end position="349"/>
    </location>
</feature>
<comment type="subcellular location">
    <subcellularLocation>
        <location evidence="1 7">Cell membrane</location>
        <topology evidence="1 7">Multi-pass membrane protein</topology>
    </subcellularLocation>
</comment>
<keyword evidence="5 7" id="KW-1133">Transmembrane helix</keyword>
<feature type="transmembrane region" description="Helical" evidence="7">
    <location>
        <begin position="99"/>
        <end position="122"/>
    </location>
</feature>
<feature type="transmembrane region" description="Helical" evidence="7">
    <location>
        <begin position="57"/>
        <end position="78"/>
    </location>
</feature>
<dbReference type="EMBL" id="ACKX01000174">
    <property type="protein sequence ID" value="EEJ51006.1"/>
    <property type="molecule type" value="Genomic_DNA"/>
</dbReference>
<comment type="function">
    <text evidence="7">Required for formation of the rod structure of the flagellar apparatus. Together with FliI and FliH, may constitute the export apparatus of flagellin.</text>
</comment>
<dbReference type="InterPro" id="IPR006301">
    <property type="entry name" value="FlhA"/>
</dbReference>
<keyword evidence="4 7" id="KW-0812">Transmembrane</keyword>
<protein>
    <recommendedName>
        <fullName evidence="7">Flagellar biosynthesis protein FlhA</fullName>
    </recommendedName>
</protein>
<dbReference type="PRINTS" id="PR00949">
    <property type="entry name" value="TYPE3IMAPROT"/>
</dbReference>
<keyword evidence="7" id="KW-1005">Bacterial flagellum biogenesis</keyword>
<dbReference type="Proteomes" id="UP000004121">
    <property type="component" value="Unassembled WGS sequence"/>
</dbReference>